<organism evidence="1 2">
    <name type="scientific">Phytophthora sojae (strain P6497)</name>
    <name type="common">Soybean stem and root rot agent</name>
    <name type="synonym">Phytophthora megasperma f. sp. glycines</name>
    <dbReference type="NCBI Taxonomy" id="1094619"/>
    <lineage>
        <taxon>Eukaryota</taxon>
        <taxon>Sar</taxon>
        <taxon>Stramenopiles</taxon>
        <taxon>Oomycota</taxon>
        <taxon>Peronosporomycetes</taxon>
        <taxon>Peronosporales</taxon>
        <taxon>Peronosporaceae</taxon>
        <taxon>Phytophthora</taxon>
    </lineage>
</organism>
<accession>G4ZKX0</accession>
<dbReference type="Proteomes" id="UP000002640">
    <property type="component" value="Unassembled WGS sequence"/>
</dbReference>
<sequence length="184" mass="19914">MAANATSSAASNASCTLRDHRTSTIDVELMYAACECRELQLPNTGQPAIYATVESVPGLIVQGPVAQWRRITPAHTESPLNYDLASPHGKCVPDGHKVPPTWEEGIVTSRKLWDTLRTRAAKRDADGSDDGAASCRTTVYCRLGLPAAQSSKSLGSRYLLPSSSRVEVRNETYQISNIYSYAIG</sequence>
<name>G4ZKX0_PHYSP</name>
<dbReference type="AlphaFoldDB" id="G4ZKX0"/>
<evidence type="ECO:0000313" key="2">
    <source>
        <dbReference type="Proteomes" id="UP000002640"/>
    </source>
</evidence>
<dbReference type="GeneID" id="20642054"/>
<dbReference type="KEGG" id="psoj:PHYSODRAFT_301668"/>
<dbReference type="InParanoid" id="G4ZKX0"/>
<gene>
    <name evidence="1" type="ORF">PHYSODRAFT_301668</name>
</gene>
<proteinExistence type="predicted"/>
<protein>
    <submittedName>
        <fullName evidence="1">Uncharacterized protein</fullName>
    </submittedName>
</protein>
<evidence type="ECO:0000313" key="1">
    <source>
        <dbReference type="EMBL" id="EGZ14888.1"/>
    </source>
</evidence>
<dbReference type="EMBL" id="JH159155">
    <property type="protein sequence ID" value="EGZ14888.1"/>
    <property type="molecule type" value="Genomic_DNA"/>
</dbReference>
<reference evidence="1 2" key="1">
    <citation type="journal article" date="2006" name="Science">
        <title>Phytophthora genome sequences uncover evolutionary origins and mechanisms of pathogenesis.</title>
        <authorList>
            <person name="Tyler B.M."/>
            <person name="Tripathy S."/>
            <person name="Zhang X."/>
            <person name="Dehal P."/>
            <person name="Jiang R.H."/>
            <person name="Aerts A."/>
            <person name="Arredondo F.D."/>
            <person name="Baxter L."/>
            <person name="Bensasson D."/>
            <person name="Beynon J.L."/>
            <person name="Chapman J."/>
            <person name="Damasceno C.M."/>
            <person name="Dorrance A.E."/>
            <person name="Dou D."/>
            <person name="Dickerman A.W."/>
            <person name="Dubchak I.L."/>
            <person name="Garbelotto M."/>
            <person name="Gijzen M."/>
            <person name="Gordon S.G."/>
            <person name="Govers F."/>
            <person name="Grunwald N.J."/>
            <person name="Huang W."/>
            <person name="Ivors K.L."/>
            <person name="Jones R.W."/>
            <person name="Kamoun S."/>
            <person name="Krampis K."/>
            <person name="Lamour K.H."/>
            <person name="Lee M.K."/>
            <person name="McDonald W.H."/>
            <person name="Medina M."/>
            <person name="Meijer H.J."/>
            <person name="Nordberg E.K."/>
            <person name="Maclean D.J."/>
            <person name="Ospina-Giraldo M.D."/>
            <person name="Morris P.F."/>
            <person name="Phuntumart V."/>
            <person name="Putnam N.H."/>
            <person name="Rash S."/>
            <person name="Rose J.K."/>
            <person name="Sakihama Y."/>
            <person name="Salamov A.A."/>
            <person name="Savidor A."/>
            <person name="Scheuring C.F."/>
            <person name="Smith B.M."/>
            <person name="Sobral B.W."/>
            <person name="Terry A."/>
            <person name="Torto-Alalibo T.A."/>
            <person name="Win J."/>
            <person name="Xu Z."/>
            <person name="Zhang H."/>
            <person name="Grigoriev I.V."/>
            <person name="Rokhsar D.S."/>
            <person name="Boore J.L."/>
        </authorList>
    </citation>
    <scope>NUCLEOTIDE SEQUENCE [LARGE SCALE GENOMIC DNA]</scope>
    <source>
        <strain evidence="1 2">P6497</strain>
    </source>
</reference>
<dbReference type="RefSeq" id="XP_009528637.1">
    <property type="nucleotide sequence ID" value="XM_009530342.1"/>
</dbReference>
<keyword evidence="2" id="KW-1185">Reference proteome</keyword>